<keyword evidence="1" id="KW-0175">Coiled coil</keyword>
<evidence type="ECO:0000313" key="2">
    <source>
        <dbReference type="EMBL" id="KHQ51248.1"/>
    </source>
</evidence>
<evidence type="ECO:0000256" key="1">
    <source>
        <dbReference type="SAM" id="Coils"/>
    </source>
</evidence>
<name>A0A0B3RWX7_9RHOB</name>
<organism evidence="2 3">
    <name type="scientific">Mameliella alba</name>
    <dbReference type="NCBI Taxonomy" id="561184"/>
    <lineage>
        <taxon>Bacteria</taxon>
        <taxon>Pseudomonadati</taxon>
        <taxon>Pseudomonadota</taxon>
        <taxon>Alphaproteobacteria</taxon>
        <taxon>Rhodobacterales</taxon>
        <taxon>Roseobacteraceae</taxon>
        <taxon>Mameliella</taxon>
    </lineage>
</organism>
<gene>
    <name evidence="2" type="ORF">OA50_04281</name>
</gene>
<feature type="coiled-coil region" evidence="1">
    <location>
        <begin position="64"/>
        <end position="103"/>
    </location>
</feature>
<protein>
    <submittedName>
        <fullName evidence="2">Uncharacterized protein</fullName>
    </submittedName>
</protein>
<evidence type="ECO:0000313" key="3">
    <source>
        <dbReference type="Proteomes" id="UP000030960"/>
    </source>
</evidence>
<dbReference type="AlphaFoldDB" id="A0A0B3RWX7"/>
<dbReference type="RefSeq" id="WP_052244731.1">
    <property type="nucleotide sequence ID" value="NZ_JSUQ01000019.1"/>
</dbReference>
<sequence>MAEKFLRMTRTQTGDAGTFHAGRIYRETPKTAKALAAYLKRGFAEPITKKEIAALEAAGGVAGAAAAEAKEAEAKAAAEKAAAEKAAAEKEAAEKAAAEKAGE</sequence>
<reference evidence="2 3" key="1">
    <citation type="submission" date="2014-10" db="EMBL/GenBank/DDBJ databases">
        <title>Genome sequence of Ponticoccus sp. strain UMTAT08 isolated from clonal culture of toxic dinoflagellate Alexandrium tamiyavanichii.</title>
        <authorList>
            <person name="Gan H.Y."/>
            <person name="Muhd D.-D."/>
            <person name="Mohd Noor M.E."/>
            <person name="Yeong Y.S."/>
            <person name="Usup G."/>
        </authorList>
    </citation>
    <scope>NUCLEOTIDE SEQUENCE [LARGE SCALE GENOMIC DNA]</scope>
    <source>
        <strain evidence="2 3">UMTAT08</strain>
    </source>
</reference>
<dbReference type="EMBL" id="JSUQ01000019">
    <property type="protein sequence ID" value="KHQ51248.1"/>
    <property type="molecule type" value="Genomic_DNA"/>
</dbReference>
<dbReference type="STRING" id="561184.SAMN05216376_12080"/>
<comment type="caution">
    <text evidence="2">The sequence shown here is derived from an EMBL/GenBank/DDBJ whole genome shotgun (WGS) entry which is preliminary data.</text>
</comment>
<dbReference type="Proteomes" id="UP000030960">
    <property type="component" value="Unassembled WGS sequence"/>
</dbReference>
<keyword evidence="3" id="KW-1185">Reference proteome</keyword>
<dbReference type="PATRIC" id="fig|1515334.3.peg.4312"/>
<proteinExistence type="predicted"/>
<accession>A0A0B3RWX7</accession>